<dbReference type="GO" id="GO:0051015">
    <property type="term" value="F:actin filament binding"/>
    <property type="evidence" value="ECO:0007669"/>
    <property type="project" value="TreeGrafter"/>
</dbReference>
<organism evidence="17 18">
    <name type="scientific">Microtus ochrogaster</name>
    <name type="common">Prairie vole</name>
    <dbReference type="NCBI Taxonomy" id="79684"/>
    <lineage>
        <taxon>Eukaryota</taxon>
        <taxon>Metazoa</taxon>
        <taxon>Chordata</taxon>
        <taxon>Craniata</taxon>
        <taxon>Vertebrata</taxon>
        <taxon>Euteleostomi</taxon>
        <taxon>Mammalia</taxon>
        <taxon>Eutheria</taxon>
        <taxon>Euarchontoglires</taxon>
        <taxon>Glires</taxon>
        <taxon>Rodentia</taxon>
        <taxon>Myomorpha</taxon>
        <taxon>Muroidea</taxon>
        <taxon>Cricetidae</taxon>
        <taxon>Arvicolinae</taxon>
        <taxon>Microtus</taxon>
    </lineage>
</organism>
<evidence type="ECO:0000256" key="2">
    <source>
        <dbReference type="ARBA" id="ARBA00004544"/>
    </source>
</evidence>
<evidence type="ECO:0000313" key="17">
    <source>
        <dbReference type="EMBL" id="KAH0507661.1"/>
    </source>
</evidence>
<comment type="function">
    <text evidence="15">Plays an important role in the regulation of dynamic actin-based, cytoskeletal activities. Agonist-dependent changes in LASP1 phosphorylation may also serve to regulate actin-associated ion transport activities, not only in the parietal cell but also in certain other F-actin-rich secretory epithelial cell types.</text>
</comment>
<dbReference type="AlphaFoldDB" id="A0A8J6GB83"/>
<feature type="domain" description="LIM zinc-binding" evidence="16">
    <location>
        <begin position="22"/>
        <end position="70"/>
    </location>
</feature>
<evidence type="ECO:0000256" key="9">
    <source>
        <dbReference type="ARBA" id="ARBA00022833"/>
    </source>
</evidence>
<sequence length="88" mass="10555">MQDLGNPHPSLFQNHKPYLSWCGKIMYPTEKVNCLNKFWHKAYFHCEIYKMTLNMKNYKDYEKKPYCNDTIVNVQQIGMLPANYMEAI</sequence>
<dbReference type="EMBL" id="JAATJU010023462">
    <property type="protein sequence ID" value="KAH0507661.1"/>
    <property type="molecule type" value="Genomic_DNA"/>
</dbReference>
<evidence type="ECO:0000256" key="8">
    <source>
        <dbReference type="ARBA" id="ARBA00022737"/>
    </source>
</evidence>
<keyword evidence="5" id="KW-0963">Cytoplasm</keyword>
<keyword evidence="9" id="KW-0862">Zinc</keyword>
<evidence type="ECO:0000256" key="7">
    <source>
        <dbReference type="ARBA" id="ARBA00022723"/>
    </source>
</evidence>
<dbReference type="GO" id="GO:0005856">
    <property type="term" value="C:cytoskeleton"/>
    <property type="evidence" value="ECO:0007669"/>
    <property type="project" value="UniProtKB-SubCell"/>
</dbReference>
<comment type="caution">
    <text evidence="17">The sequence shown here is derived from an EMBL/GenBank/DDBJ whole genome shotgun (WGS) entry which is preliminary data.</text>
</comment>
<evidence type="ECO:0000256" key="12">
    <source>
        <dbReference type="ARBA" id="ARBA00023065"/>
    </source>
</evidence>
<evidence type="ECO:0000256" key="15">
    <source>
        <dbReference type="ARBA" id="ARBA00025477"/>
    </source>
</evidence>
<keyword evidence="13" id="KW-0009">Actin-binding</keyword>
<keyword evidence="10" id="KW-0007">Acetylation</keyword>
<dbReference type="GO" id="GO:0005938">
    <property type="term" value="C:cell cortex"/>
    <property type="evidence" value="ECO:0007669"/>
    <property type="project" value="UniProtKB-SubCell"/>
</dbReference>
<evidence type="ECO:0000256" key="13">
    <source>
        <dbReference type="ARBA" id="ARBA00023203"/>
    </source>
</evidence>
<keyword evidence="6" id="KW-0597">Phosphoprotein</keyword>
<evidence type="ECO:0000259" key="16">
    <source>
        <dbReference type="Pfam" id="PF00412"/>
    </source>
</evidence>
<keyword evidence="4" id="KW-0813">Transport</keyword>
<dbReference type="GO" id="GO:0006811">
    <property type="term" value="P:monoatomic ion transport"/>
    <property type="evidence" value="ECO:0007669"/>
    <property type="project" value="UniProtKB-KW"/>
</dbReference>
<dbReference type="PANTHER" id="PTHR46218:SF2">
    <property type="entry name" value="LIM AND SH3 DOMAIN PROTEIN 1"/>
    <property type="match status" value="1"/>
</dbReference>
<evidence type="ECO:0000256" key="1">
    <source>
        <dbReference type="ARBA" id="ARBA00004245"/>
    </source>
</evidence>
<name>A0A8J6GB83_MICOH</name>
<evidence type="ECO:0000256" key="6">
    <source>
        <dbReference type="ARBA" id="ARBA00022553"/>
    </source>
</evidence>
<evidence type="ECO:0000256" key="3">
    <source>
        <dbReference type="ARBA" id="ARBA00020662"/>
    </source>
</evidence>
<keyword evidence="8" id="KW-0677">Repeat</keyword>
<gene>
    <name evidence="17" type="ORF">LTLLF_167720</name>
</gene>
<dbReference type="GO" id="GO:0005925">
    <property type="term" value="C:focal adhesion"/>
    <property type="evidence" value="ECO:0007669"/>
    <property type="project" value="TreeGrafter"/>
</dbReference>
<evidence type="ECO:0000256" key="10">
    <source>
        <dbReference type="ARBA" id="ARBA00022990"/>
    </source>
</evidence>
<evidence type="ECO:0000313" key="18">
    <source>
        <dbReference type="Proteomes" id="UP000710432"/>
    </source>
</evidence>
<evidence type="ECO:0000256" key="5">
    <source>
        <dbReference type="ARBA" id="ARBA00022490"/>
    </source>
</evidence>
<keyword evidence="11" id="KW-0440">LIM domain</keyword>
<proteinExistence type="predicted"/>
<dbReference type="PANTHER" id="PTHR46218">
    <property type="entry name" value="LASP"/>
    <property type="match status" value="1"/>
</dbReference>
<dbReference type="InterPro" id="IPR051759">
    <property type="entry name" value="LIM-SH3_domain_protein"/>
</dbReference>
<keyword evidence="12" id="KW-0406">Ion transport</keyword>
<dbReference type="InterPro" id="IPR001781">
    <property type="entry name" value="Znf_LIM"/>
</dbReference>
<evidence type="ECO:0000256" key="14">
    <source>
        <dbReference type="ARBA" id="ARBA00023212"/>
    </source>
</evidence>
<comment type="subcellular location">
    <subcellularLocation>
        <location evidence="2">Cytoplasm</location>
        <location evidence="2">Cell cortex</location>
    </subcellularLocation>
    <subcellularLocation>
        <location evidence="1">Cytoplasm</location>
        <location evidence="1">Cytoskeleton</location>
    </subcellularLocation>
</comment>
<dbReference type="Pfam" id="PF00412">
    <property type="entry name" value="LIM"/>
    <property type="match status" value="1"/>
</dbReference>
<evidence type="ECO:0000256" key="11">
    <source>
        <dbReference type="ARBA" id="ARBA00023038"/>
    </source>
</evidence>
<keyword evidence="14" id="KW-0206">Cytoskeleton</keyword>
<accession>A0A8J6GB83</accession>
<protein>
    <recommendedName>
        <fullName evidence="3">LIM and SH3 domain protein 1</fullName>
    </recommendedName>
</protein>
<evidence type="ECO:0000256" key="4">
    <source>
        <dbReference type="ARBA" id="ARBA00022448"/>
    </source>
</evidence>
<dbReference type="Gene3D" id="2.10.110.10">
    <property type="entry name" value="Cysteine Rich Protein"/>
    <property type="match status" value="1"/>
</dbReference>
<dbReference type="Proteomes" id="UP000710432">
    <property type="component" value="Unassembled WGS sequence"/>
</dbReference>
<dbReference type="GO" id="GO:0046872">
    <property type="term" value="F:metal ion binding"/>
    <property type="evidence" value="ECO:0007669"/>
    <property type="project" value="UniProtKB-KW"/>
</dbReference>
<keyword evidence="7" id="KW-0479">Metal-binding</keyword>
<reference evidence="17" key="1">
    <citation type="submission" date="2020-03" db="EMBL/GenBank/DDBJ databases">
        <title>Studies in the Genomics of Life Span.</title>
        <authorList>
            <person name="Glass D."/>
        </authorList>
    </citation>
    <scope>NUCLEOTIDE SEQUENCE</scope>
    <source>
        <strain evidence="17">LTLLF</strain>
        <tissue evidence="17">Muscle</tissue>
    </source>
</reference>